<evidence type="ECO:0000313" key="3">
    <source>
        <dbReference type="Proteomes" id="UP000249922"/>
    </source>
</evidence>
<dbReference type="InterPro" id="IPR009843">
    <property type="entry name" value="DUF1403"/>
</dbReference>
<keyword evidence="3" id="KW-1185">Reference proteome</keyword>
<protein>
    <submittedName>
        <fullName evidence="2">Uncharacterized protein</fullName>
    </submittedName>
</protein>
<feature type="compositionally biased region" description="Low complexity" evidence="1">
    <location>
        <begin position="20"/>
        <end position="32"/>
    </location>
</feature>
<organism evidence="2 3">
    <name type="scientific">Paracoccus mutanolyticus</name>
    <dbReference type="NCBI Taxonomy" id="1499308"/>
    <lineage>
        <taxon>Bacteria</taxon>
        <taxon>Pseudomonadati</taxon>
        <taxon>Pseudomonadota</taxon>
        <taxon>Alphaproteobacteria</taxon>
        <taxon>Rhodobacterales</taxon>
        <taxon>Paracoccaceae</taxon>
        <taxon>Paracoccus</taxon>
    </lineage>
</organism>
<proteinExistence type="predicted"/>
<dbReference type="Pfam" id="PF07183">
    <property type="entry name" value="DUF1403"/>
    <property type="match status" value="1"/>
</dbReference>
<dbReference type="Proteomes" id="UP000249922">
    <property type="component" value="Chromosome"/>
</dbReference>
<feature type="compositionally biased region" description="Basic and acidic residues" evidence="1">
    <location>
        <begin position="1"/>
        <end position="13"/>
    </location>
</feature>
<reference evidence="2 3" key="1">
    <citation type="submission" date="2018-06" db="EMBL/GenBank/DDBJ databases">
        <title>Complete genome sequence of Paracoccus mutanolyticus strain RSP-02 isolated from cellulosic waste.</title>
        <authorList>
            <person name="Amrutha R.N."/>
            <person name="Shrivastav A."/>
            <person name="Buddana S.K."/>
            <person name="Deshpande U."/>
            <person name="Prakasham R.S."/>
        </authorList>
    </citation>
    <scope>NUCLEOTIDE SEQUENCE [LARGE SCALE GENOMIC DNA]</scope>
    <source>
        <strain evidence="2 3">RSP-02</strain>
    </source>
</reference>
<evidence type="ECO:0000256" key="1">
    <source>
        <dbReference type="SAM" id="MobiDB-lite"/>
    </source>
</evidence>
<name>A0ABM6WUK5_9RHOB</name>
<dbReference type="EMBL" id="CP030239">
    <property type="protein sequence ID" value="AWX94337.1"/>
    <property type="molecule type" value="Genomic_DNA"/>
</dbReference>
<sequence>MARYDDRDLRDRPAGGGEGQLAQAAGFGDAAAVSELQGRREGQAQLRDAFALRQPGDDPGPAGRMRG</sequence>
<evidence type="ECO:0000313" key="2">
    <source>
        <dbReference type="EMBL" id="AWX94337.1"/>
    </source>
</evidence>
<feature type="region of interest" description="Disordered" evidence="1">
    <location>
        <begin position="1"/>
        <end position="67"/>
    </location>
</feature>
<accession>A0ABM6WUK5</accession>
<gene>
    <name evidence="2" type="ORF">DPM13_01015</name>
</gene>